<dbReference type="Gene3D" id="3.20.20.70">
    <property type="entry name" value="Aldolase class I"/>
    <property type="match status" value="1"/>
</dbReference>
<proteinExistence type="inferred from homology"/>
<dbReference type="InterPro" id="IPR036291">
    <property type="entry name" value="NAD(P)-bd_dom_sf"/>
</dbReference>
<dbReference type="Gene3D" id="3.10.120.10">
    <property type="entry name" value="Cytochrome b5-like heme/steroid binding domain"/>
    <property type="match status" value="1"/>
</dbReference>
<dbReference type="InterPro" id="IPR037458">
    <property type="entry name" value="L-MDH/L-LDH_FMN-bd"/>
</dbReference>
<evidence type="ECO:0000256" key="11">
    <source>
        <dbReference type="ARBA" id="ARBA00023002"/>
    </source>
</evidence>
<dbReference type="PANTHER" id="PTHR10578:SF104">
    <property type="entry name" value="CYTOCHROME B2, MITOCHONDRIAL-RELATED"/>
    <property type="match status" value="1"/>
</dbReference>
<dbReference type="Gene3D" id="3.40.50.720">
    <property type="entry name" value="NAD(P)-binding Rossmann-like Domain"/>
    <property type="match status" value="1"/>
</dbReference>
<comment type="similarity">
    <text evidence="16">In the N-terminal section; belongs to the cytochrome b5 family.</text>
</comment>
<dbReference type="RefSeq" id="XP_001215207.1">
    <property type="nucleotide sequence ID" value="XM_001215207.1"/>
</dbReference>
<dbReference type="NCBIfam" id="TIGR00745">
    <property type="entry name" value="apbA_panE"/>
    <property type="match status" value="1"/>
</dbReference>
<comment type="similarity">
    <text evidence="4">Belongs to the ketopantoate reductase family.</text>
</comment>
<dbReference type="InterPro" id="IPR013752">
    <property type="entry name" value="KPA_reductase"/>
</dbReference>
<accession>Q0CJV5</accession>
<dbReference type="Proteomes" id="UP000007963">
    <property type="component" value="Unassembled WGS sequence"/>
</dbReference>
<keyword evidence="10" id="KW-0521">NADP</keyword>
<dbReference type="CDD" id="cd02922">
    <property type="entry name" value="FCB2_FMN"/>
    <property type="match status" value="1"/>
</dbReference>
<sequence length="773" mass="85212">MRLTRDEIEKHNSKESCWVAIHGSVYDVTEFLASHPGGSQVILRCAGKDATEDFMSVHDAELLAQALPPSAFLGTIDTGTLSPSNDTTKSSTEPRETNTPPPLRSLINLHDFEHVAQKHLSSNAWAYYSSGAEDEISKRQNAKAFKKVALRPRILRKIPAVDTSTTILGKCVSLPVYMSPTGIAKLAHRDGECALAAAAGHEGLAQVLANGSSFSIERVMAARTHPQQPVFQQLYVNRDISKSEEIVRRAERAGAGAIWITVDSPVVGKREMDERLNVEMQGDDPSPKGQGVAKTMASFISPFIDWDILIWLRGLTNLPIVIKGIQCVEDAVLAYQHGVQGIVLSNHGGRSQDTAQSPLLTLLEIRRYAPSLLNSSMEIYIDGGIRRGTDVLKAVALGATAVGLGRPFLYSLAAGYGEQGVRRAIEILRQEIESNMVFLGATSLKELGPHHLNTSRLERDVVGSVKLIGSFYAFILSRSERVRLTVVARSNYESVKKNGILLKSQNHGEHRFYPQNVIRSPNEVKAPFDYVVCAHKAIDQDTVASRLRPTVKDETTIVIIQNGVGNEEPFRAQFPKSSIITCVTWVGATQTSPGVVQHTKSEDMQIGLFPNPTVDASLEQRRLDLFASLLEQGKTRFQVLDDMQRQRWEKVVWNAAWNSLTTLTMLDTQSWLRSSADATPLTLRLMREVIDVGRRCGVALEYTLIDELLRNINAMPGIGSSMQTDCKNGRPMEVDVILGFPARKAKEFGMETPVLDTIHALVRAVDVRLRASL</sequence>
<dbReference type="OMA" id="RESCWIA"/>
<evidence type="ECO:0000256" key="7">
    <source>
        <dbReference type="ARBA" id="ARBA00022630"/>
    </source>
</evidence>
<dbReference type="SUPFAM" id="SSF51395">
    <property type="entry name" value="FMN-linked oxidoreductases"/>
    <property type="match status" value="1"/>
</dbReference>
<dbReference type="GO" id="GO:0015940">
    <property type="term" value="P:pantothenate biosynthetic process"/>
    <property type="evidence" value="ECO:0007669"/>
    <property type="project" value="InterPro"/>
</dbReference>
<evidence type="ECO:0000256" key="2">
    <source>
        <dbReference type="ARBA" id="ARBA00001970"/>
    </source>
</evidence>
<dbReference type="InterPro" id="IPR013328">
    <property type="entry name" value="6PGD_dom2"/>
</dbReference>
<dbReference type="FunFam" id="3.20.20.70:FF:000062">
    <property type="entry name" value="Cytochrome b2, mitochondrial, putative"/>
    <property type="match status" value="1"/>
</dbReference>
<dbReference type="SUPFAM" id="SSF51735">
    <property type="entry name" value="NAD(P)-binding Rossmann-fold domains"/>
    <property type="match status" value="1"/>
</dbReference>
<keyword evidence="7" id="KW-0285">Flavoprotein</keyword>
<dbReference type="InterPro" id="IPR003710">
    <property type="entry name" value="ApbA"/>
</dbReference>
<dbReference type="PRINTS" id="PR00363">
    <property type="entry name" value="CYTOCHROMEB5"/>
</dbReference>
<evidence type="ECO:0000256" key="19">
    <source>
        <dbReference type="SAM" id="MobiDB-lite"/>
    </source>
</evidence>
<dbReference type="FunFam" id="1.10.1040.10:FF:000017">
    <property type="entry name" value="2-dehydropantoate 2-reductase"/>
    <property type="match status" value="1"/>
</dbReference>
<evidence type="ECO:0000256" key="6">
    <source>
        <dbReference type="ARBA" id="ARBA00022617"/>
    </source>
</evidence>
<dbReference type="EMBL" id="CH476601">
    <property type="protein sequence ID" value="EAU33790.1"/>
    <property type="molecule type" value="Genomic_DNA"/>
</dbReference>
<evidence type="ECO:0000256" key="3">
    <source>
        <dbReference type="ARBA" id="ARBA00004569"/>
    </source>
</evidence>
<feature type="domain" description="FMN hydroxy acid dehydrogenase" evidence="21">
    <location>
        <begin position="101"/>
        <end position="457"/>
    </location>
</feature>
<evidence type="ECO:0000256" key="17">
    <source>
        <dbReference type="ARBA" id="ARBA00066458"/>
    </source>
</evidence>
<dbReference type="PROSITE" id="PS51349">
    <property type="entry name" value="FMN_HYDROXY_ACID_DH_2"/>
    <property type="match status" value="1"/>
</dbReference>
<dbReference type="eggNOG" id="KOG0538">
    <property type="taxonomic scope" value="Eukaryota"/>
</dbReference>
<dbReference type="GO" id="GO:0008677">
    <property type="term" value="F:2-dehydropantoate 2-reductase activity"/>
    <property type="evidence" value="ECO:0007669"/>
    <property type="project" value="InterPro"/>
</dbReference>
<dbReference type="Pfam" id="PF02558">
    <property type="entry name" value="ApbA"/>
    <property type="match status" value="1"/>
</dbReference>
<dbReference type="InterPro" id="IPR013332">
    <property type="entry name" value="KPR_N"/>
</dbReference>
<dbReference type="GO" id="GO:0004460">
    <property type="term" value="F:L-lactate dehydrogenase (cytochrome) activity"/>
    <property type="evidence" value="ECO:0007669"/>
    <property type="project" value="UniProtKB-EC"/>
</dbReference>
<evidence type="ECO:0000256" key="18">
    <source>
        <dbReference type="ARBA" id="ARBA00068515"/>
    </source>
</evidence>
<protein>
    <recommendedName>
        <fullName evidence="18">L-lactate dehydrogenase (cytochrome)</fullName>
        <ecNumber evidence="17">1.1.2.3</ecNumber>
    </recommendedName>
</protein>
<evidence type="ECO:0000256" key="16">
    <source>
        <dbReference type="ARBA" id="ARBA00061589"/>
    </source>
</evidence>
<evidence type="ECO:0000256" key="10">
    <source>
        <dbReference type="ARBA" id="ARBA00022857"/>
    </source>
</evidence>
<dbReference type="OrthoDB" id="1925334at2759"/>
<dbReference type="SUPFAM" id="SSF55856">
    <property type="entry name" value="Cytochrome b5-like heme/steroid binding domain"/>
    <property type="match status" value="1"/>
</dbReference>
<dbReference type="InterPro" id="IPR037396">
    <property type="entry name" value="FMN_HAD"/>
</dbReference>
<evidence type="ECO:0000256" key="15">
    <source>
        <dbReference type="ARBA" id="ARBA00061137"/>
    </source>
</evidence>
<evidence type="ECO:0000313" key="23">
    <source>
        <dbReference type="Proteomes" id="UP000007963"/>
    </source>
</evidence>
<dbReference type="Gene3D" id="1.10.1040.10">
    <property type="entry name" value="N-(1-d-carboxylethyl)-l-norvaline Dehydrogenase, domain 2"/>
    <property type="match status" value="1"/>
</dbReference>
<evidence type="ECO:0000256" key="12">
    <source>
        <dbReference type="ARBA" id="ARBA00023004"/>
    </source>
</evidence>
<dbReference type="GO" id="GO:0046872">
    <property type="term" value="F:metal ion binding"/>
    <property type="evidence" value="ECO:0007669"/>
    <property type="project" value="UniProtKB-KW"/>
</dbReference>
<comment type="catalytic activity">
    <reaction evidence="14">
        <text>(S)-lactate + 2 Fe(III)-[cytochrome c] = 2 Fe(II)-[cytochrome c] + pyruvate + 2 H(+)</text>
        <dbReference type="Rhea" id="RHEA:19909"/>
        <dbReference type="Rhea" id="RHEA-COMP:10350"/>
        <dbReference type="Rhea" id="RHEA-COMP:14399"/>
        <dbReference type="ChEBI" id="CHEBI:15361"/>
        <dbReference type="ChEBI" id="CHEBI:15378"/>
        <dbReference type="ChEBI" id="CHEBI:16651"/>
        <dbReference type="ChEBI" id="CHEBI:29033"/>
        <dbReference type="ChEBI" id="CHEBI:29034"/>
        <dbReference type="EC" id="1.1.2.3"/>
    </reaction>
    <physiologicalReaction direction="left-to-right" evidence="14">
        <dbReference type="Rhea" id="RHEA:19910"/>
    </physiologicalReaction>
</comment>
<name>Q0CJV5_ASPTN</name>
<dbReference type="EC" id="1.1.2.3" evidence="17"/>
<reference evidence="23" key="1">
    <citation type="submission" date="2005-09" db="EMBL/GenBank/DDBJ databases">
        <title>Annotation of the Aspergillus terreus NIH2624 genome.</title>
        <authorList>
            <person name="Birren B.W."/>
            <person name="Lander E.S."/>
            <person name="Galagan J.E."/>
            <person name="Nusbaum C."/>
            <person name="Devon K."/>
            <person name="Henn M."/>
            <person name="Ma L.-J."/>
            <person name="Jaffe D.B."/>
            <person name="Butler J."/>
            <person name="Alvarez P."/>
            <person name="Gnerre S."/>
            <person name="Grabherr M."/>
            <person name="Kleber M."/>
            <person name="Mauceli E.W."/>
            <person name="Brockman W."/>
            <person name="Rounsley S."/>
            <person name="Young S.K."/>
            <person name="LaButti K."/>
            <person name="Pushparaj V."/>
            <person name="DeCaprio D."/>
            <person name="Crawford M."/>
            <person name="Koehrsen M."/>
            <person name="Engels R."/>
            <person name="Montgomery P."/>
            <person name="Pearson M."/>
            <person name="Howarth C."/>
            <person name="Larson L."/>
            <person name="Luoma S."/>
            <person name="White J."/>
            <person name="Alvarado L."/>
            <person name="Kodira C.D."/>
            <person name="Zeng Q."/>
            <person name="Oleary S."/>
            <person name="Yandava C."/>
            <person name="Denning D.W."/>
            <person name="Nierman W.C."/>
            <person name="Milne T."/>
            <person name="Madden K."/>
        </authorList>
    </citation>
    <scope>NUCLEOTIDE SEQUENCE [LARGE SCALE GENOMIC DNA]</scope>
    <source>
        <strain evidence="23">NIH 2624 / FGSC A1156</strain>
    </source>
</reference>
<evidence type="ECO:0000259" key="21">
    <source>
        <dbReference type="PROSITE" id="PS51349"/>
    </source>
</evidence>
<keyword evidence="6" id="KW-0349">Heme</keyword>
<evidence type="ECO:0000256" key="13">
    <source>
        <dbReference type="ARBA" id="ARBA00023128"/>
    </source>
</evidence>
<dbReference type="eggNOG" id="KOG0537">
    <property type="taxonomic scope" value="Eukaryota"/>
</dbReference>
<keyword evidence="11" id="KW-0560">Oxidoreductase</keyword>
<evidence type="ECO:0000313" key="22">
    <source>
        <dbReference type="EMBL" id="EAU33790.1"/>
    </source>
</evidence>
<organism evidence="22 23">
    <name type="scientific">Aspergillus terreus (strain NIH 2624 / FGSC A1156)</name>
    <dbReference type="NCBI Taxonomy" id="341663"/>
    <lineage>
        <taxon>Eukaryota</taxon>
        <taxon>Fungi</taxon>
        <taxon>Dikarya</taxon>
        <taxon>Ascomycota</taxon>
        <taxon>Pezizomycotina</taxon>
        <taxon>Eurotiomycetes</taxon>
        <taxon>Eurotiomycetidae</taxon>
        <taxon>Eurotiales</taxon>
        <taxon>Aspergillaceae</taxon>
        <taxon>Aspergillus</taxon>
        <taxon>Aspergillus subgen. Circumdati</taxon>
    </lineage>
</organism>
<comment type="subcellular location">
    <subcellularLocation>
        <location evidence="3">Mitochondrion intermembrane space</location>
    </subcellularLocation>
</comment>
<dbReference type="PANTHER" id="PTHR10578">
    <property type="entry name" value="S -2-HYDROXY-ACID OXIDASE-RELATED"/>
    <property type="match status" value="1"/>
</dbReference>
<dbReference type="HOGENOM" id="CLU_361674_0_0_1"/>
<evidence type="ECO:0000256" key="14">
    <source>
        <dbReference type="ARBA" id="ARBA00052399"/>
    </source>
</evidence>
<dbReference type="InterPro" id="IPR036400">
    <property type="entry name" value="Cyt_B5-like_heme/steroid_sf"/>
</dbReference>
<keyword evidence="8" id="KW-0288">FMN</keyword>
<dbReference type="PROSITE" id="PS50255">
    <property type="entry name" value="CYTOCHROME_B5_2"/>
    <property type="match status" value="1"/>
</dbReference>
<dbReference type="AlphaFoldDB" id="Q0CJV5"/>
<evidence type="ECO:0000256" key="4">
    <source>
        <dbReference type="ARBA" id="ARBA00007870"/>
    </source>
</evidence>
<dbReference type="Pfam" id="PF08546">
    <property type="entry name" value="ApbA_C"/>
    <property type="match status" value="1"/>
</dbReference>
<feature type="domain" description="Cytochrome b5 heme-binding" evidence="20">
    <location>
        <begin position="1"/>
        <end position="77"/>
    </location>
</feature>
<dbReference type="SMART" id="SM01117">
    <property type="entry name" value="Cyt-b5"/>
    <property type="match status" value="1"/>
</dbReference>
<dbReference type="GO" id="GO:0020037">
    <property type="term" value="F:heme binding"/>
    <property type="evidence" value="ECO:0007669"/>
    <property type="project" value="InterPro"/>
</dbReference>
<evidence type="ECO:0000256" key="1">
    <source>
        <dbReference type="ARBA" id="ARBA00001917"/>
    </source>
</evidence>
<evidence type="ECO:0000256" key="8">
    <source>
        <dbReference type="ARBA" id="ARBA00022643"/>
    </source>
</evidence>
<dbReference type="InterPro" id="IPR008927">
    <property type="entry name" value="6-PGluconate_DH-like_C_sf"/>
</dbReference>
<comment type="subunit">
    <text evidence="5">Homotetramer.</text>
</comment>
<dbReference type="PROSITE" id="PS00191">
    <property type="entry name" value="CYTOCHROME_B5_1"/>
    <property type="match status" value="1"/>
</dbReference>
<dbReference type="InterPro" id="IPR018506">
    <property type="entry name" value="Cyt_B5_heme-BS"/>
</dbReference>
<dbReference type="GO" id="GO:0005758">
    <property type="term" value="C:mitochondrial intermembrane space"/>
    <property type="evidence" value="ECO:0007669"/>
    <property type="project" value="UniProtKB-SubCell"/>
</dbReference>
<keyword evidence="9" id="KW-0479">Metal-binding</keyword>
<dbReference type="InterPro" id="IPR013785">
    <property type="entry name" value="Aldolase_TIM"/>
</dbReference>
<comment type="cofactor">
    <cofactor evidence="2">
        <name>heme b</name>
        <dbReference type="ChEBI" id="CHEBI:60344"/>
    </cofactor>
</comment>
<dbReference type="VEuPathDB" id="FungiDB:ATEG_06029"/>
<dbReference type="InterPro" id="IPR000262">
    <property type="entry name" value="FMN-dep_DH"/>
</dbReference>
<dbReference type="GeneID" id="4321690"/>
<keyword evidence="13" id="KW-0496">Mitochondrion</keyword>
<dbReference type="SUPFAM" id="SSF48179">
    <property type="entry name" value="6-phosphogluconate dehydrogenase C-terminal domain-like"/>
    <property type="match status" value="1"/>
</dbReference>
<dbReference type="FunFam" id="3.40.50.720:FF:000609">
    <property type="entry name" value="2-dehydropantoate 2-reductase"/>
    <property type="match status" value="1"/>
</dbReference>
<keyword evidence="12" id="KW-0408">Iron</keyword>
<dbReference type="Pfam" id="PF00173">
    <property type="entry name" value="Cyt-b5"/>
    <property type="match status" value="1"/>
</dbReference>
<feature type="region of interest" description="Disordered" evidence="19">
    <location>
        <begin position="75"/>
        <end position="102"/>
    </location>
</feature>
<dbReference type="InterPro" id="IPR001199">
    <property type="entry name" value="Cyt_B5-like_heme/steroid-bd"/>
</dbReference>
<comment type="similarity">
    <text evidence="15">In the C-terminal section; belongs to the FMN-dependent alpha-hydroxy acid dehydrogenase family.</text>
</comment>
<comment type="cofactor">
    <cofactor evidence="1">
        <name>FMN</name>
        <dbReference type="ChEBI" id="CHEBI:58210"/>
    </cofactor>
</comment>
<dbReference type="STRING" id="341663.Q0CJV5"/>
<dbReference type="Pfam" id="PF01070">
    <property type="entry name" value="FMN_dh"/>
    <property type="match status" value="1"/>
</dbReference>
<evidence type="ECO:0000256" key="9">
    <source>
        <dbReference type="ARBA" id="ARBA00022723"/>
    </source>
</evidence>
<gene>
    <name evidence="22" type="ORF">ATEG_06029</name>
</gene>
<evidence type="ECO:0000256" key="5">
    <source>
        <dbReference type="ARBA" id="ARBA00011881"/>
    </source>
</evidence>
<evidence type="ECO:0000259" key="20">
    <source>
        <dbReference type="PROSITE" id="PS50255"/>
    </source>
</evidence>
<feature type="compositionally biased region" description="Polar residues" evidence="19">
    <location>
        <begin position="77"/>
        <end position="91"/>
    </location>
</feature>